<dbReference type="Proteomes" id="UP000274841">
    <property type="component" value="Chromosome"/>
</dbReference>
<evidence type="ECO:0000313" key="2">
    <source>
        <dbReference type="Proteomes" id="UP000274841"/>
    </source>
</evidence>
<dbReference type="KEGG" id="moy:CVS54_01380"/>
<reference evidence="1 2" key="1">
    <citation type="submission" date="2018-08" db="EMBL/GenBank/DDBJ databases">
        <title>Microbacterium oxydans strain HG3.</title>
        <authorList>
            <person name="ORTET P."/>
        </authorList>
    </citation>
    <scope>NUCLEOTIDE SEQUENCE [LARGE SCALE GENOMIC DNA]</scope>
    <source>
        <strain evidence="1 2">HG3</strain>
    </source>
</reference>
<accession>A0A3S9WJ11</accession>
<dbReference type="AlphaFoldDB" id="A0A3S9WJ11"/>
<sequence length="66" mass="7062">MSDQSGYLDDAIITAITAQVEDHGHFALMDVVDDVMASIAPADYASTLRLIVSQRASVITPIRSTP</sequence>
<protein>
    <submittedName>
        <fullName evidence="1">Uncharacterized protein</fullName>
    </submittedName>
</protein>
<dbReference type="RefSeq" id="WP_127012011.1">
    <property type="nucleotide sequence ID" value="NZ_CP031422.1"/>
</dbReference>
<proteinExistence type="predicted"/>
<evidence type="ECO:0000313" key="1">
    <source>
        <dbReference type="EMBL" id="AZS40058.1"/>
    </source>
</evidence>
<name>A0A3S9WJ11_9MICO</name>
<gene>
    <name evidence="1" type="ORF">CVS54_01380</name>
</gene>
<organism evidence="1 2">
    <name type="scientific">Microbacterium oxydans</name>
    <dbReference type="NCBI Taxonomy" id="82380"/>
    <lineage>
        <taxon>Bacteria</taxon>
        <taxon>Bacillati</taxon>
        <taxon>Actinomycetota</taxon>
        <taxon>Actinomycetes</taxon>
        <taxon>Micrococcales</taxon>
        <taxon>Microbacteriaceae</taxon>
        <taxon>Microbacterium</taxon>
    </lineage>
</organism>
<dbReference type="EMBL" id="CP031422">
    <property type="protein sequence ID" value="AZS40058.1"/>
    <property type="molecule type" value="Genomic_DNA"/>
</dbReference>